<name>A0A6A5UWE9_9PLEO</name>
<dbReference type="EMBL" id="ML976724">
    <property type="protein sequence ID" value="KAF1968112.1"/>
    <property type="molecule type" value="Genomic_DNA"/>
</dbReference>
<feature type="non-terminal residue" evidence="1">
    <location>
        <position position="1"/>
    </location>
</feature>
<dbReference type="PANTHER" id="PTHR39697">
    <property type="entry name" value="RICIN B LECTIN DOMAIN-CONTAINING PROTEIN-RELATED"/>
    <property type="match status" value="1"/>
</dbReference>
<dbReference type="PANTHER" id="PTHR39697:SF1">
    <property type="entry name" value="RICIN B LECTIN DOMAIN-CONTAINING PROTEIN"/>
    <property type="match status" value="1"/>
</dbReference>
<evidence type="ECO:0000313" key="2">
    <source>
        <dbReference type="Proteomes" id="UP000800036"/>
    </source>
</evidence>
<dbReference type="Proteomes" id="UP000800036">
    <property type="component" value="Unassembled WGS sequence"/>
</dbReference>
<feature type="non-terminal residue" evidence="1">
    <location>
        <position position="114"/>
    </location>
</feature>
<protein>
    <submittedName>
        <fullName evidence="1">Uncharacterized protein</fullName>
    </submittedName>
</protein>
<proteinExistence type="predicted"/>
<evidence type="ECO:0000313" key="1">
    <source>
        <dbReference type="EMBL" id="KAF1968112.1"/>
    </source>
</evidence>
<gene>
    <name evidence="1" type="ORF">BU23DRAFT_370841</name>
</gene>
<reference evidence="1" key="1">
    <citation type="journal article" date="2020" name="Stud. Mycol.">
        <title>101 Dothideomycetes genomes: a test case for predicting lifestyles and emergence of pathogens.</title>
        <authorList>
            <person name="Haridas S."/>
            <person name="Albert R."/>
            <person name="Binder M."/>
            <person name="Bloem J."/>
            <person name="Labutti K."/>
            <person name="Salamov A."/>
            <person name="Andreopoulos B."/>
            <person name="Baker S."/>
            <person name="Barry K."/>
            <person name="Bills G."/>
            <person name="Bluhm B."/>
            <person name="Cannon C."/>
            <person name="Castanera R."/>
            <person name="Culley D."/>
            <person name="Daum C."/>
            <person name="Ezra D."/>
            <person name="Gonzalez J."/>
            <person name="Henrissat B."/>
            <person name="Kuo A."/>
            <person name="Liang C."/>
            <person name="Lipzen A."/>
            <person name="Lutzoni F."/>
            <person name="Magnuson J."/>
            <person name="Mondo S."/>
            <person name="Nolan M."/>
            <person name="Ohm R."/>
            <person name="Pangilinan J."/>
            <person name="Park H.-J."/>
            <person name="Ramirez L."/>
            <person name="Alfaro M."/>
            <person name="Sun H."/>
            <person name="Tritt A."/>
            <person name="Yoshinaga Y."/>
            <person name="Zwiers L.-H."/>
            <person name="Turgeon B."/>
            <person name="Goodwin S."/>
            <person name="Spatafora J."/>
            <person name="Crous P."/>
            <person name="Grigoriev I."/>
        </authorList>
    </citation>
    <scope>NUCLEOTIDE SEQUENCE</scope>
    <source>
        <strain evidence="1">CBS 107.79</strain>
    </source>
</reference>
<accession>A0A6A5UWE9</accession>
<dbReference type="AlphaFoldDB" id="A0A6A5UWE9"/>
<dbReference type="OrthoDB" id="5289641at2759"/>
<organism evidence="1 2">
    <name type="scientific">Bimuria novae-zelandiae CBS 107.79</name>
    <dbReference type="NCBI Taxonomy" id="1447943"/>
    <lineage>
        <taxon>Eukaryota</taxon>
        <taxon>Fungi</taxon>
        <taxon>Dikarya</taxon>
        <taxon>Ascomycota</taxon>
        <taxon>Pezizomycotina</taxon>
        <taxon>Dothideomycetes</taxon>
        <taxon>Pleosporomycetidae</taxon>
        <taxon>Pleosporales</taxon>
        <taxon>Massarineae</taxon>
        <taxon>Didymosphaeriaceae</taxon>
        <taxon>Bimuria</taxon>
    </lineage>
</organism>
<keyword evidence="2" id="KW-1185">Reference proteome</keyword>
<sequence>PTPTSSIPQPRKSFLIREVQSDRYLTLTSGTVGLHSGGERNPQSHWICHERHGWFGFENDGMGGYLGHDNWGILRTQPHHSDWENFSVRQMPDGGYVLLMTEWGKLWPVKIKRE</sequence>